<comment type="caution">
    <text evidence="3">The sequence shown here is derived from an EMBL/GenBank/DDBJ whole genome shotgun (WGS) entry which is preliminary data.</text>
</comment>
<feature type="region of interest" description="Disordered" evidence="1">
    <location>
        <begin position="26"/>
        <end position="85"/>
    </location>
</feature>
<evidence type="ECO:0008006" key="5">
    <source>
        <dbReference type="Google" id="ProtNLM"/>
    </source>
</evidence>
<dbReference type="PROSITE" id="PS51257">
    <property type="entry name" value="PROKAR_LIPOPROTEIN"/>
    <property type="match status" value="1"/>
</dbReference>
<dbReference type="EMBL" id="QEIN01000024">
    <property type="protein sequence ID" value="RCV61163.1"/>
    <property type="molecule type" value="Genomic_DNA"/>
</dbReference>
<keyword evidence="2" id="KW-0732">Signal</keyword>
<dbReference type="Proteomes" id="UP000253318">
    <property type="component" value="Unassembled WGS sequence"/>
</dbReference>
<protein>
    <recommendedName>
        <fullName evidence="5">Ig-like domain-containing protein</fullName>
    </recommendedName>
</protein>
<dbReference type="AlphaFoldDB" id="A0A368T9T1"/>
<keyword evidence="4" id="KW-1185">Reference proteome</keyword>
<feature type="chain" id="PRO_5038446939" description="Ig-like domain-containing protein" evidence="2">
    <location>
        <begin position="25"/>
        <end position="222"/>
    </location>
</feature>
<dbReference type="RefSeq" id="WP_114397126.1">
    <property type="nucleotide sequence ID" value="NZ_QEIM01000028.1"/>
</dbReference>
<evidence type="ECO:0000256" key="1">
    <source>
        <dbReference type="SAM" id="MobiDB-lite"/>
    </source>
</evidence>
<dbReference type="OrthoDB" id="3436498at2"/>
<proteinExistence type="predicted"/>
<evidence type="ECO:0000313" key="4">
    <source>
        <dbReference type="Proteomes" id="UP000253318"/>
    </source>
</evidence>
<evidence type="ECO:0000256" key="2">
    <source>
        <dbReference type="SAM" id="SignalP"/>
    </source>
</evidence>
<feature type="compositionally biased region" description="Low complexity" evidence="1">
    <location>
        <begin position="33"/>
        <end position="53"/>
    </location>
</feature>
<gene>
    <name evidence="3" type="ORF">DEF24_04850</name>
</gene>
<accession>A0A368T9T1</accession>
<reference evidence="3 4" key="1">
    <citation type="submission" date="2018-04" db="EMBL/GenBank/DDBJ databases">
        <title>Novel actinobacteria from marine sediment.</title>
        <authorList>
            <person name="Ng Z.Y."/>
            <person name="Tan G.Y.A."/>
        </authorList>
    </citation>
    <scope>NUCLEOTIDE SEQUENCE [LARGE SCALE GENOMIC DNA]</scope>
    <source>
        <strain evidence="3 4">TPS81</strain>
    </source>
</reference>
<organism evidence="3 4">
    <name type="scientific">Marinitenerispora sediminis</name>
    <dbReference type="NCBI Taxonomy" id="1931232"/>
    <lineage>
        <taxon>Bacteria</taxon>
        <taxon>Bacillati</taxon>
        <taxon>Actinomycetota</taxon>
        <taxon>Actinomycetes</taxon>
        <taxon>Streptosporangiales</taxon>
        <taxon>Nocardiopsidaceae</taxon>
        <taxon>Marinitenerispora</taxon>
    </lineage>
</organism>
<sequence length="222" mass="22855">MRPTPVQQRLTGTVVGLLAVGALAGCGGASDSELPAQAPAPAAVEETPGEAPAVSGDFRTGPVPSSAPRFDESELPPEPADSASPGEQIEYELLTETITFAQAADPSATAECPETGATAQESITCTVTYQGLEVPWNVDINGGEYVFSFEAAAESKPISRDVAEDALRWYAEAEAVLCDMEEFALVTPGGDTGVTCQAQGSGGVETFAMETGTYGTFSFTSS</sequence>
<name>A0A368T9T1_9ACTN</name>
<evidence type="ECO:0000313" key="3">
    <source>
        <dbReference type="EMBL" id="RCV61163.1"/>
    </source>
</evidence>
<feature type="signal peptide" evidence="2">
    <location>
        <begin position="1"/>
        <end position="24"/>
    </location>
</feature>